<dbReference type="InterPro" id="IPR045401">
    <property type="entry name" value="GAP1-M"/>
</dbReference>
<feature type="domain" description="GTPase-associated protein 1 N-terminal" evidence="2">
    <location>
        <begin position="5"/>
        <end position="144"/>
    </location>
</feature>
<evidence type="ECO:0008006" key="6">
    <source>
        <dbReference type="Google" id="ProtNLM"/>
    </source>
</evidence>
<keyword evidence="5" id="KW-1185">Reference proteome</keyword>
<name>A0ABW3UE57_9BACL</name>
<protein>
    <recommendedName>
        <fullName evidence="6">PEGA domain-containing protein</fullName>
    </recommendedName>
</protein>
<dbReference type="InterPro" id="IPR013783">
    <property type="entry name" value="Ig-like_fold"/>
</dbReference>
<keyword evidence="1" id="KW-1133">Transmembrane helix</keyword>
<dbReference type="Pfam" id="PF20014">
    <property type="entry name" value="GAP1-M"/>
    <property type="match status" value="1"/>
</dbReference>
<dbReference type="Proteomes" id="UP001597180">
    <property type="component" value="Unassembled WGS sequence"/>
</dbReference>
<evidence type="ECO:0000259" key="2">
    <source>
        <dbReference type="Pfam" id="PF20013"/>
    </source>
</evidence>
<dbReference type="RefSeq" id="WP_345587648.1">
    <property type="nucleotide sequence ID" value="NZ_BAABJG010000012.1"/>
</dbReference>
<feature type="transmembrane region" description="Helical" evidence="1">
    <location>
        <begin position="764"/>
        <end position="783"/>
    </location>
</feature>
<keyword evidence="1" id="KW-0472">Membrane</keyword>
<evidence type="ECO:0000259" key="3">
    <source>
        <dbReference type="Pfam" id="PF20014"/>
    </source>
</evidence>
<dbReference type="Gene3D" id="2.60.40.10">
    <property type="entry name" value="Immunoglobulins"/>
    <property type="match status" value="2"/>
</dbReference>
<keyword evidence="1" id="KW-0812">Transmembrane</keyword>
<feature type="domain" description="GTPase-associated protein 1 middle" evidence="3">
    <location>
        <begin position="159"/>
        <end position="262"/>
    </location>
</feature>
<evidence type="ECO:0000313" key="4">
    <source>
        <dbReference type="EMBL" id="MFD1218810.1"/>
    </source>
</evidence>
<comment type="caution">
    <text evidence="4">The sequence shown here is derived from an EMBL/GenBank/DDBJ whole genome shotgun (WGS) entry which is preliminary data.</text>
</comment>
<organism evidence="4 5">
    <name type="scientific">Paenibacillus vulneris</name>
    <dbReference type="NCBI Taxonomy" id="1133364"/>
    <lineage>
        <taxon>Bacteria</taxon>
        <taxon>Bacillati</taxon>
        <taxon>Bacillota</taxon>
        <taxon>Bacilli</taxon>
        <taxon>Bacillales</taxon>
        <taxon>Paenibacillaceae</taxon>
        <taxon>Paenibacillus</taxon>
    </lineage>
</organism>
<evidence type="ECO:0000256" key="1">
    <source>
        <dbReference type="SAM" id="Phobius"/>
    </source>
</evidence>
<gene>
    <name evidence="4" type="ORF">ACFQ4B_01655</name>
</gene>
<dbReference type="EMBL" id="JBHTLU010000006">
    <property type="protein sequence ID" value="MFD1218810.1"/>
    <property type="molecule type" value="Genomic_DNA"/>
</dbReference>
<proteinExistence type="predicted"/>
<reference evidence="5" key="1">
    <citation type="journal article" date="2019" name="Int. J. Syst. Evol. Microbiol.">
        <title>The Global Catalogue of Microorganisms (GCM) 10K type strain sequencing project: providing services to taxonomists for standard genome sequencing and annotation.</title>
        <authorList>
            <consortium name="The Broad Institute Genomics Platform"/>
            <consortium name="The Broad Institute Genome Sequencing Center for Infectious Disease"/>
            <person name="Wu L."/>
            <person name="Ma J."/>
        </authorList>
    </citation>
    <scope>NUCLEOTIDE SEQUENCE [LARGE SCALE GENOMIC DNA]</scope>
    <source>
        <strain evidence="5">CCUG 53270</strain>
    </source>
</reference>
<dbReference type="InterPro" id="IPR045402">
    <property type="entry name" value="GAP1-N2"/>
</dbReference>
<dbReference type="Pfam" id="PF20013">
    <property type="entry name" value="GAP1-N2"/>
    <property type="match status" value="1"/>
</dbReference>
<sequence>MAQRKIQQQYFTRDREGIFRTSEGFDTVAKSPSLDNTFIKAILHPYCVYKAPQELLARNEADSSAYPESLLVFQTDNGDMVIGRSVYVGTDFTGQRSASFTHQYVVPKELKEPFLRDPNRLFRISSFQSSYDIRNGKSIPEVDEIEYDRHYDEAAQERLLTELGVDSKRFQQLVHAVISSVTNKRKVYVALDTEVSQSADKARRLLEIIYRCIPYAFRRQLGFMTFNSEPESKQNLHVIFVEKGSLRLPDRRIEKDYVFDFPNQKFINTDIPDSEQPLLEFVWHFRHETEPLQGLFDFCEEALQDMGLNIPLAVSTYSQLLTLYEIEQGDETLYERNRSGTMSSILGFLRKESGDGKPRLRELFIGLLRKDASNSEILPDAAYIQSLLDYYMLASEGEQALLVQCFIIFLNRSTSRSEEGTTGAARLFEPMLSHPSNVFGILMKELQKQSSAAAEQYVTYRMEQVGTADSLKAEIDFWLERAGGLVQARFFVQGAKKKAKQLLQKAGAKRIEITAGLYGYFQQLPKKSKDKQVESFGDSMLLDLQLELLETIQFDSLTYDDVTRLDFMVDPIDAEVFQQMEKSKRQTVIVLALLYRMLMLKPEEEAEALEALQELGSSDLERVQGSLQRLLANRIDSSRFSAITFAFYVPEAERSFQFSAGYDYDGMLEYIATHMSDPETMYDFLLRSAKDRKFLDEKDMIQPTYKAAVIRYFDVHDARAFRDKAVREKLLAVSNASYLEVFQAIKLKQAGKWTRFFVRNKRKLIRSSFIAVPVIAILLYVLWTPMLNWIASFGPPPEVVVEALPETSTTMNLPIKASVAGDQSKAATVKMYLNGQYVSNGTLDTTITLHDGENSIELKAVNRGGTESEVIRKKVMYAMPSPTLTYNPIPETSKTASVMISATAKDTNDASPTIYINGQAVGQGSVSWSMNLTPGENIVELKAGNKFGKMSDTIKKTIKYTPSASATAAGTGKK</sequence>
<evidence type="ECO:0000313" key="5">
    <source>
        <dbReference type="Proteomes" id="UP001597180"/>
    </source>
</evidence>
<accession>A0ABW3UE57</accession>